<comment type="caution">
    <text evidence="1">The sequence shown here is derived from an EMBL/GenBank/DDBJ whole genome shotgun (WGS) entry which is preliminary data.</text>
</comment>
<protein>
    <submittedName>
        <fullName evidence="1">Uncharacterized protein</fullName>
    </submittedName>
</protein>
<reference evidence="1 2" key="1">
    <citation type="submission" date="2019-05" db="EMBL/GenBank/DDBJ databases">
        <title>Another draft genome of Portunus trituberculatus and its Hox gene families provides insights of decapod evolution.</title>
        <authorList>
            <person name="Jeong J.-H."/>
            <person name="Song I."/>
            <person name="Kim S."/>
            <person name="Choi T."/>
            <person name="Kim D."/>
            <person name="Ryu S."/>
            <person name="Kim W."/>
        </authorList>
    </citation>
    <scope>NUCLEOTIDE SEQUENCE [LARGE SCALE GENOMIC DNA]</scope>
    <source>
        <tissue evidence="1">Muscle</tissue>
    </source>
</reference>
<name>A0A5B7FCL7_PORTR</name>
<gene>
    <name evidence="1" type="ORF">E2C01_036489</name>
</gene>
<accession>A0A5B7FCL7</accession>
<evidence type="ECO:0000313" key="2">
    <source>
        <dbReference type="Proteomes" id="UP000324222"/>
    </source>
</evidence>
<proteinExistence type="predicted"/>
<dbReference type="AlphaFoldDB" id="A0A5B7FCL7"/>
<organism evidence="1 2">
    <name type="scientific">Portunus trituberculatus</name>
    <name type="common">Swimming crab</name>
    <name type="synonym">Neptunus trituberculatus</name>
    <dbReference type="NCBI Taxonomy" id="210409"/>
    <lineage>
        <taxon>Eukaryota</taxon>
        <taxon>Metazoa</taxon>
        <taxon>Ecdysozoa</taxon>
        <taxon>Arthropoda</taxon>
        <taxon>Crustacea</taxon>
        <taxon>Multicrustacea</taxon>
        <taxon>Malacostraca</taxon>
        <taxon>Eumalacostraca</taxon>
        <taxon>Eucarida</taxon>
        <taxon>Decapoda</taxon>
        <taxon>Pleocyemata</taxon>
        <taxon>Brachyura</taxon>
        <taxon>Eubrachyura</taxon>
        <taxon>Portunoidea</taxon>
        <taxon>Portunidae</taxon>
        <taxon>Portuninae</taxon>
        <taxon>Portunus</taxon>
    </lineage>
</organism>
<sequence length="74" mass="8503">MSGRMADRVIWRAAEIRVRVTCTISKNGKRWEVEACTGTAGYEERCHKPISQEEVRIHGLFHGCGAQCNIKQWR</sequence>
<evidence type="ECO:0000313" key="1">
    <source>
        <dbReference type="EMBL" id="MPC42858.1"/>
    </source>
</evidence>
<dbReference type="EMBL" id="VSRR010005595">
    <property type="protein sequence ID" value="MPC42858.1"/>
    <property type="molecule type" value="Genomic_DNA"/>
</dbReference>
<dbReference type="Proteomes" id="UP000324222">
    <property type="component" value="Unassembled WGS sequence"/>
</dbReference>
<keyword evidence="2" id="KW-1185">Reference proteome</keyword>